<organism evidence="2 3">
    <name type="scientific">Staphylococcus aureus</name>
    <dbReference type="NCBI Taxonomy" id="1280"/>
    <lineage>
        <taxon>Bacteria</taxon>
        <taxon>Bacillati</taxon>
        <taxon>Bacillota</taxon>
        <taxon>Bacilli</taxon>
        <taxon>Bacillales</taxon>
        <taxon>Staphylococcaceae</taxon>
        <taxon>Staphylococcus</taxon>
    </lineage>
</organism>
<dbReference type="Pfam" id="PF08240">
    <property type="entry name" value="ADH_N"/>
    <property type="match status" value="1"/>
</dbReference>
<sequence length="138" mass="15121">MKMIGFEKPFKLEEGNLFKVYEQRRPTPENDDILVKVNSISVNPVDTKQRQMEVTQAPRVLGFDAIGTVEAIGPDVTLFSPGDVVFYAGSPNRQGSNATYQLVSEAIVAKAPHNISANEAVSLPLTGITAYETFLDTF</sequence>
<protein>
    <submittedName>
        <fullName evidence="2">Bifunctional protein: zinc-containing alcohol dehydrogenase quinone oxidoreductase ( NADPH:quinone reductase)</fullName>
    </submittedName>
</protein>
<dbReference type="AlphaFoldDB" id="A0A380DTW6"/>
<evidence type="ECO:0000313" key="2">
    <source>
        <dbReference type="EMBL" id="SUK48789.1"/>
    </source>
</evidence>
<dbReference type="InterPro" id="IPR052585">
    <property type="entry name" value="Lipid_raft_assoc_Zn_ADH"/>
</dbReference>
<reference evidence="2 3" key="1">
    <citation type="submission" date="2018-06" db="EMBL/GenBank/DDBJ databases">
        <authorList>
            <consortium name="Pathogen Informatics"/>
            <person name="Doyle S."/>
        </authorList>
    </citation>
    <scope>NUCLEOTIDE SEQUENCE [LARGE SCALE GENOMIC DNA]</scope>
    <source>
        <strain evidence="2 3">NCTC5664</strain>
    </source>
</reference>
<name>A0A380DTW6_STAAU</name>
<dbReference type="Gene3D" id="3.40.50.720">
    <property type="entry name" value="NAD(P)-binding Rossmann-like Domain"/>
    <property type="match status" value="1"/>
</dbReference>
<dbReference type="EMBL" id="UHAQ01000002">
    <property type="protein sequence ID" value="SUK48789.1"/>
    <property type="molecule type" value="Genomic_DNA"/>
</dbReference>
<feature type="domain" description="Alcohol dehydrogenase-like N-terminal" evidence="1">
    <location>
        <begin position="30"/>
        <end position="112"/>
    </location>
</feature>
<accession>A0A380DTW6</accession>
<dbReference type="InterPro" id="IPR013154">
    <property type="entry name" value="ADH-like_N"/>
</dbReference>
<evidence type="ECO:0000259" key="1">
    <source>
        <dbReference type="Pfam" id="PF08240"/>
    </source>
</evidence>
<dbReference type="SUPFAM" id="SSF50129">
    <property type="entry name" value="GroES-like"/>
    <property type="match status" value="1"/>
</dbReference>
<dbReference type="Proteomes" id="UP000254502">
    <property type="component" value="Unassembled WGS sequence"/>
</dbReference>
<proteinExistence type="predicted"/>
<dbReference type="PANTHER" id="PTHR43482:SF1">
    <property type="entry name" value="PROTEIN AST1-RELATED"/>
    <property type="match status" value="1"/>
</dbReference>
<dbReference type="Gene3D" id="3.90.180.10">
    <property type="entry name" value="Medium-chain alcohol dehydrogenases, catalytic domain"/>
    <property type="match status" value="1"/>
</dbReference>
<gene>
    <name evidence="2" type="ORF">NCTC5664_01732</name>
</gene>
<evidence type="ECO:0000313" key="3">
    <source>
        <dbReference type="Proteomes" id="UP000254502"/>
    </source>
</evidence>
<dbReference type="PANTHER" id="PTHR43482">
    <property type="entry name" value="PROTEIN AST1-RELATED"/>
    <property type="match status" value="1"/>
</dbReference>
<dbReference type="InterPro" id="IPR011032">
    <property type="entry name" value="GroES-like_sf"/>
</dbReference>